<protein>
    <submittedName>
        <fullName evidence="2">Uncharacterized protein</fullName>
    </submittedName>
</protein>
<gene>
    <name evidence="2" type="ORF">SLS60_002550</name>
</gene>
<proteinExistence type="predicted"/>
<dbReference type="EMBL" id="JAKJXO020000003">
    <property type="protein sequence ID" value="KAL1607616.1"/>
    <property type="molecule type" value="Genomic_DNA"/>
</dbReference>
<reference evidence="2 3" key="1">
    <citation type="submission" date="2024-02" db="EMBL/GenBank/DDBJ databases">
        <title>De novo assembly and annotation of 12 fungi associated with fruit tree decline syndrome in Ontario, Canada.</title>
        <authorList>
            <person name="Sulman M."/>
            <person name="Ellouze W."/>
            <person name="Ilyukhin E."/>
        </authorList>
    </citation>
    <scope>NUCLEOTIDE SEQUENCE [LARGE SCALE GENOMIC DNA]</scope>
    <source>
        <strain evidence="2 3">M42-189</strain>
    </source>
</reference>
<feature type="compositionally biased region" description="Pro residues" evidence="1">
    <location>
        <begin position="481"/>
        <end position="490"/>
    </location>
</feature>
<keyword evidence="3" id="KW-1185">Reference proteome</keyword>
<sequence>MFPRAPPPGCGPEEFSMVEFNDGPTTSGDAGIGAEFETFYIQFTHDTCSLEDTFAAKRKTIRGRSGTNFVLSVDTSVEQGKGKVSAEYVLDGRNIRVGENEAAAAGKAAHDDLASWTPWSENPKDQVIIENYPQCPDPWIVRNLDENTIKDEIYWAPQVTTSMPLEALYFLMEENVRLGDEEANRNILNGNTGGRGQNIQLVTKDYFQALLTNLKLDKGDLNDAVLGFCTLILSYAKAANKPVKETDANAREMSPKSWVPFMPRTEFVKIYSTVKSQKFFEASDKLFDIFNTLACYKTTWKKERNEFDTQIDSEYCTGTNDKPVPGDKFGGLQYRYIGAYAKEGVATTLSIKEWIEGIGSGSPTPDLLTTFDTQYDGSIGGLGTQVEKMFIKKEDLESIPPDQNAPGQKTPPRIVPLFEFRDLVPQKTKDFETFMGDVDQAIQKLHLDFAKRPFKKVRRNDAGACQLSAATSPTTTSAPTTSPPMTPAPAMPSCSLQNEDPDQGINARGCVCGSTTLPLLTISDATDNSQSCSYTAMPTSSVANPVTIESQVYTVNCYLCTLIGGIADTPSCATTAVNGCTPTTTNPTIPAATVFLSNNSVPIGDRNNKNSGADLRSSLFTKLKALCPDNMDICDSKTPGEFDHVETVVSDEPMEETIKFTIQDSHYESTRERDQMIAAAVATWEQAVSKSCKEVNYKDYEDLTTSGCGDGIVKRGTVERALMTKEQRKQNPRYALPDPVCDDCSPPPPPECHYKATICSGPDHITPILGNTRNGPYANHMNIQLSYEIGGDAAFNEFICEVVIDGLTALAMAVAPELAGAELWEDLELQAVCEGLAEEIGSRSANITDNALLIGYR</sequence>
<dbReference type="Proteomes" id="UP001521785">
    <property type="component" value="Unassembled WGS sequence"/>
</dbReference>
<evidence type="ECO:0000313" key="3">
    <source>
        <dbReference type="Proteomes" id="UP001521785"/>
    </source>
</evidence>
<evidence type="ECO:0000256" key="1">
    <source>
        <dbReference type="SAM" id="MobiDB-lite"/>
    </source>
</evidence>
<feature type="compositionally biased region" description="Low complexity" evidence="1">
    <location>
        <begin position="468"/>
        <end position="480"/>
    </location>
</feature>
<organism evidence="2 3">
    <name type="scientific">Paraconiothyrium brasiliense</name>
    <dbReference type="NCBI Taxonomy" id="300254"/>
    <lineage>
        <taxon>Eukaryota</taxon>
        <taxon>Fungi</taxon>
        <taxon>Dikarya</taxon>
        <taxon>Ascomycota</taxon>
        <taxon>Pezizomycotina</taxon>
        <taxon>Dothideomycetes</taxon>
        <taxon>Pleosporomycetidae</taxon>
        <taxon>Pleosporales</taxon>
        <taxon>Massarineae</taxon>
        <taxon>Didymosphaeriaceae</taxon>
        <taxon>Paraconiothyrium</taxon>
    </lineage>
</organism>
<comment type="caution">
    <text evidence="2">The sequence shown here is derived from an EMBL/GenBank/DDBJ whole genome shotgun (WGS) entry which is preliminary data.</text>
</comment>
<feature type="region of interest" description="Disordered" evidence="1">
    <location>
        <begin position="468"/>
        <end position="490"/>
    </location>
</feature>
<evidence type="ECO:0000313" key="2">
    <source>
        <dbReference type="EMBL" id="KAL1607616.1"/>
    </source>
</evidence>
<accession>A0ABR3RT50</accession>
<name>A0ABR3RT50_9PLEO</name>